<dbReference type="InterPro" id="IPR029058">
    <property type="entry name" value="AB_hydrolase_fold"/>
</dbReference>
<dbReference type="PANTHER" id="PTHR43248:SF29">
    <property type="entry name" value="TRIPEPTIDYL AMINOPEPTIDASE"/>
    <property type="match status" value="1"/>
</dbReference>
<evidence type="ECO:0000313" key="7">
    <source>
        <dbReference type="EMBL" id="PRY27687.1"/>
    </source>
</evidence>
<accession>A0A2T0S2Q1</accession>
<dbReference type="Proteomes" id="UP000239209">
    <property type="component" value="Unassembled WGS sequence"/>
</dbReference>
<reference evidence="7 8" key="1">
    <citation type="submission" date="2018-03" db="EMBL/GenBank/DDBJ databases">
        <title>Genomic Encyclopedia of Archaeal and Bacterial Type Strains, Phase II (KMG-II): from individual species to whole genera.</title>
        <authorList>
            <person name="Goeker M."/>
        </authorList>
    </citation>
    <scope>NUCLEOTIDE SEQUENCE [LARGE SCALE GENOMIC DNA]</scope>
    <source>
        <strain evidence="7 8">DSM 45348</strain>
    </source>
</reference>
<organism evidence="7 8">
    <name type="scientific">Pseudosporangium ferrugineum</name>
    <dbReference type="NCBI Taxonomy" id="439699"/>
    <lineage>
        <taxon>Bacteria</taxon>
        <taxon>Bacillati</taxon>
        <taxon>Actinomycetota</taxon>
        <taxon>Actinomycetes</taxon>
        <taxon>Micromonosporales</taxon>
        <taxon>Micromonosporaceae</taxon>
        <taxon>Pseudosporangium</taxon>
    </lineage>
</organism>
<evidence type="ECO:0000259" key="6">
    <source>
        <dbReference type="Pfam" id="PF08386"/>
    </source>
</evidence>
<dbReference type="RefSeq" id="WP_106128505.1">
    <property type="nucleotide sequence ID" value="NZ_PVZG01000010.1"/>
</dbReference>
<gene>
    <name evidence="7" type="ORF">CLV70_110274</name>
</gene>
<dbReference type="OrthoDB" id="4006962at2"/>
<evidence type="ECO:0000256" key="2">
    <source>
        <dbReference type="ARBA" id="ARBA00022729"/>
    </source>
</evidence>
<evidence type="ECO:0000256" key="3">
    <source>
        <dbReference type="ARBA" id="ARBA00022801"/>
    </source>
</evidence>
<sequence>MRATNRPILAVVLAVLTAAGTVAGPAHAARDRGPGWKPCAEDRTAQCTTVRVPADRADPYGPSLSIAVARRPATDPRHRIGALLVNPGGPGGSGVDFALDSPWFLSARLRSRFDIVGFDPRGVSRSNPVRCSASLLAAGPSVPVDSAGAYAATIAYNRRLAADCARRSGAVFGHADTLTVARDMDAVRAALGEERISFYGVSYGTLLGAQYAERYPHRVRALVLDSVMDHSGDTGAFLEAETRAAQDSFDEFVRWCARRTACALHGRDVRRIWAGLLDRARRGTLRDPYDPARRMSPHDLLGVAFGSFYGPQWHSLAIYLKEASAPAARRVRRDLTEVEHSFPAVFCDDWSMPVAGWPDLRDRLAALARDNPDMPVSPLALASVTGCLGWPLPPDNPQRVPAPARTGPVLLINARHDPATPYAWARTVAAQLGPAATLVTYDGWGHAVYGRSACVTAAVDQYLLTVRPPAAGTSCPGVEPAPGGVGKRPGRPAGYRQPG</sequence>
<evidence type="ECO:0000256" key="1">
    <source>
        <dbReference type="ARBA" id="ARBA00010088"/>
    </source>
</evidence>
<name>A0A2T0S2Q1_9ACTN</name>
<dbReference type="GO" id="GO:0016787">
    <property type="term" value="F:hydrolase activity"/>
    <property type="evidence" value="ECO:0007669"/>
    <property type="project" value="UniProtKB-KW"/>
</dbReference>
<dbReference type="SUPFAM" id="SSF53474">
    <property type="entry name" value="alpha/beta-Hydrolases"/>
    <property type="match status" value="1"/>
</dbReference>
<dbReference type="Pfam" id="PF08386">
    <property type="entry name" value="Abhydrolase_4"/>
    <property type="match status" value="1"/>
</dbReference>
<dbReference type="Gene3D" id="3.40.50.1820">
    <property type="entry name" value="alpha/beta hydrolase"/>
    <property type="match status" value="1"/>
</dbReference>
<dbReference type="AlphaFoldDB" id="A0A2T0S2Q1"/>
<evidence type="ECO:0000256" key="5">
    <source>
        <dbReference type="SAM" id="SignalP"/>
    </source>
</evidence>
<keyword evidence="3 7" id="KW-0378">Hydrolase</keyword>
<keyword evidence="2 5" id="KW-0732">Signal</keyword>
<dbReference type="EMBL" id="PVZG01000010">
    <property type="protein sequence ID" value="PRY27687.1"/>
    <property type="molecule type" value="Genomic_DNA"/>
</dbReference>
<feature type="domain" description="Peptidase S33 tripeptidyl aminopeptidase-like C-terminal" evidence="6">
    <location>
        <begin position="382"/>
        <end position="475"/>
    </location>
</feature>
<dbReference type="InterPro" id="IPR051601">
    <property type="entry name" value="Serine_prot/Carboxylest_S33"/>
</dbReference>
<evidence type="ECO:0000313" key="8">
    <source>
        <dbReference type="Proteomes" id="UP000239209"/>
    </source>
</evidence>
<dbReference type="PANTHER" id="PTHR43248">
    <property type="entry name" value="2-SUCCINYL-6-HYDROXY-2,4-CYCLOHEXADIENE-1-CARBOXYLATE SYNTHASE"/>
    <property type="match status" value="1"/>
</dbReference>
<dbReference type="InterPro" id="IPR013595">
    <property type="entry name" value="Pept_S33_TAP-like_C"/>
</dbReference>
<feature type="signal peptide" evidence="5">
    <location>
        <begin position="1"/>
        <end position="28"/>
    </location>
</feature>
<keyword evidence="8" id="KW-1185">Reference proteome</keyword>
<evidence type="ECO:0000256" key="4">
    <source>
        <dbReference type="SAM" id="MobiDB-lite"/>
    </source>
</evidence>
<feature type="region of interest" description="Disordered" evidence="4">
    <location>
        <begin position="473"/>
        <end position="499"/>
    </location>
</feature>
<proteinExistence type="inferred from homology"/>
<comment type="similarity">
    <text evidence="1">Belongs to the peptidase S33 family.</text>
</comment>
<feature type="chain" id="PRO_5015655143" evidence="5">
    <location>
        <begin position="29"/>
        <end position="499"/>
    </location>
</feature>
<comment type="caution">
    <text evidence="7">The sequence shown here is derived from an EMBL/GenBank/DDBJ whole genome shotgun (WGS) entry which is preliminary data.</text>
</comment>
<protein>
    <submittedName>
        <fullName evidence="7">Alpha/beta hydrolase family protein</fullName>
    </submittedName>
</protein>